<dbReference type="OrthoDB" id="5599163at2759"/>
<dbReference type="InterPro" id="IPR043502">
    <property type="entry name" value="DNA/RNA_pol_sf"/>
</dbReference>
<comment type="caution">
    <text evidence="1">The sequence shown here is derived from an EMBL/GenBank/DDBJ whole genome shotgun (WGS) entry which is preliminary data.</text>
</comment>
<sequence>MEEELPPGAEKRIERARAEPRLRPTASIGHCFTEATLAQLQIGGDGLLSDPDVALFRSIIRPLGRAIAFDDDEIGSVDPRIVPPMVIFTTAHVPWKPKLLPIPRAHYDKLLELLRARITWRVFEPAQGPYANRWFTVPKKDRNLQIIQDLRPVNAVMIRNSGVAPILDDYAELFAARAIYSMADLFSSYDQFQLELASRELTAMQTPLGLL</sequence>
<evidence type="ECO:0000313" key="1">
    <source>
        <dbReference type="EMBL" id="KAG5456878.1"/>
    </source>
</evidence>
<dbReference type="SUPFAM" id="SSF56672">
    <property type="entry name" value="DNA/RNA polymerases"/>
    <property type="match status" value="1"/>
</dbReference>
<dbReference type="Gene3D" id="3.10.10.10">
    <property type="entry name" value="HIV Type 1 Reverse Transcriptase, subunit A, domain 1"/>
    <property type="match status" value="1"/>
</dbReference>
<gene>
    <name evidence="1" type="ORF">BJ554DRAFT_3250</name>
</gene>
<reference evidence="1 2" key="1">
    <citation type="journal article" name="Sci. Rep.">
        <title>Genome-scale phylogenetic analyses confirm Olpidium as the closest living zoosporic fungus to the non-flagellated, terrestrial fungi.</title>
        <authorList>
            <person name="Chang Y."/>
            <person name="Rochon D."/>
            <person name="Sekimoto S."/>
            <person name="Wang Y."/>
            <person name="Chovatia M."/>
            <person name="Sandor L."/>
            <person name="Salamov A."/>
            <person name="Grigoriev I.V."/>
            <person name="Stajich J.E."/>
            <person name="Spatafora J.W."/>
        </authorList>
    </citation>
    <scope>NUCLEOTIDE SEQUENCE [LARGE SCALE GENOMIC DNA]</scope>
    <source>
        <strain evidence="1">S191</strain>
    </source>
</reference>
<name>A0A8H8DFZ7_9FUNG</name>
<dbReference type="Proteomes" id="UP000673691">
    <property type="component" value="Unassembled WGS sequence"/>
</dbReference>
<dbReference type="EMBL" id="JAEFCI010011005">
    <property type="protein sequence ID" value="KAG5456878.1"/>
    <property type="molecule type" value="Genomic_DNA"/>
</dbReference>
<dbReference type="AlphaFoldDB" id="A0A8H8DFZ7"/>
<organism evidence="1 2">
    <name type="scientific">Olpidium bornovanus</name>
    <dbReference type="NCBI Taxonomy" id="278681"/>
    <lineage>
        <taxon>Eukaryota</taxon>
        <taxon>Fungi</taxon>
        <taxon>Fungi incertae sedis</taxon>
        <taxon>Olpidiomycota</taxon>
        <taxon>Olpidiomycotina</taxon>
        <taxon>Olpidiomycetes</taxon>
        <taxon>Olpidiales</taxon>
        <taxon>Olpidiaceae</taxon>
        <taxon>Olpidium</taxon>
    </lineage>
</organism>
<accession>A0A8H8DFZ7</accession>
<proteinExistence type="predicted"/>
<feature type="non-terminal residue" evidence="1">
    <location>
        <position position="211"/>
    </location>
</feature>
<keyword evidence="2" id="KW-1185">Reference proteome</keyword>
<protein>
    <submittedName>
        <fullName evidence="1">Uncharacterized protein</fullName>
    </submittedName>
</protein>
<evidence type="ECO:0000313" key="2">
    <source>
        <dbReference type="Proteomes" id="UP000673691"/>
    </source>
</evidence>